<evidence type="ECO:0000313" key="2">
    <source>
        <dbReference type="EMBL" id="QRR01403.1"/>
    </source>
</evidence>
<sequence length="216" mass="23988">MTAMETNNTTPKKIIVCSDGTWNDPEQLDRGSLVPTNVVKFARALALADQADQKIFYDQGVGTGNFLDRYFGGLFGKGLIKNIFDGYGFIAQHYNPGDKIYLFGFSRGAYTVRSLGGLIERFGIDKSLNAAQLAKASTPASAGKVSQTRTKDVPQELKSITKQYVQYKSASEDKRHEIVDTYREQTDAHYPEIEMIGVWDTVGSLGIPLPLPRFKY</sequence>
<name>A0ABX7I6C8_9BACT</name>
<dbReference type="InterPro" id="IPR018712">
    <property type="entry name" value="Tle1-like_cat"/>
</dbReference>
<reference evidence="2 3" key="1">
    <citation type="submission" date="2020-06" db="EMBL/GenBank/DDBJ databases">
        <title>Dyadobacter sandarakinus sp. nov., isolated from the soil of the Arctic Yellow River Station.</title>
        <authorList>
            <person name="Zhang Y."/>
            <person name="Peng F."/>
        </authorList>
    </citation>
    <scope>NUCLEOTIDE SEQUENCE [LARGE SCALE GENOMIC DNA]</scope>
    <source>
        <strain evidence="2 3">Q3-56</strain>
    </source>
</reference>
<dbReference type="PANTHER" id="PTHR33840:SF1">
    <property type="entry name" value="TLE1 PHOSPHOLIPASE DOMAIN-CONTAINING PROTEIN"/>
    <property type="match status" value="1"/>
</dbReference>
<proteinExistence type="predicted"/>
<evidence type="ECO:0000259" key="1">
    <source>
        <dbReference type="Pfam" id="PF09994"/>
    </source>
</evidence>
<protein>
    <submittedName>
        <fullName evidence="2">DUF2235 domain-containing protein</fullName>
    </submittedName>
</protein>
<accession>A0ABX7I6C8</accession>
<dbReference type="RefSeq" id="WP_262897698.1">
    <property type="nucleotide sequence ID" value="NZ_CP056775.1"/>
</dbReference>
<evidence type="ECO:0000313" key="3">
    <source>
        <dbReference type="Proteomes" id="UP000612680"/>
    </source>
</evidence>
<gene>
    <name evidence="2" type="ORF">HWI92_11060</name>
</gene>
<dbReference type="Pfam" id="PF09994">
    <property type="entry name" value="T6SS_Tle1-like_cat"/>
    <property type="match status" value="1"/>
</dbReference>
<dbReference type="PANTHER" id="PTHR33840">
    <property type="match status" value="1"/>
</dbReference>
<feature type="domain" description="T6SS Phospholipase effector Tle1-like catalytic" evidence="1">
    <location>
        <begin position="12"/>
        <end position="208"/>
    </location>
</feature>
<keyword evidence="3" id="KW-1185">Reference proteome</keyword>
<dbReference type="EMBL" id="CP056775">
    <property type="protein sequence ID" value="QRR01403.1"/>
    <property type="molecule type" value="Genomic_DNA"/>
</dbReference>
<organism evidence="2 3">
    <name type="scientific">Dyadobacter sandarakinus</name>
    <dbReference type="NCBI Taxonomy" id="2747268"/>
    <lineage>
        <taxon>Bacteria</taxon>
        <taxon>Pseudomonadati</taxon>
        <taxon>Bacteroidota</taxon>
        <taxon>Cytophagia</taxon>
        <taxon>Cytophagales</taxon>
        <taxon>Spirosomataceae</taxon>
        <taxon>Dyadobacter</taxon>
    </lineage>
</organism>
<dbReference type="Proteomes" id="UP000612680">
    <property type="component" value="Chromosome"/>
</dbReference>